<dbReference type="SUPFAM" id="SSF89095">
    <property type="entry name" value="GatB/YqeY motif"/>
    <property type="match status" value="1"/>
</dbReference>
<reference evidence="1 2" key="1">
    <citation type="submission" date="2018-07" db="EMBL/GenBank/DDBJ databases">
        <title>Genomic Encyclopedia of Type Strains, Phase III (KMG-III): the genomes of soil and plant-associated and newly described type strains.</title>
        <authorList>
            <person name="Whitman W."/>
        </authorList>
    </citation>
    <scope>NUCLEOTIDE SEQUENCE [LARGE SCALE GENOMIC DNA]</scope>
    <source>
        <strain evidence="1 2">CECT 7948</strain>
    </source>
</reference>
<dbReference type="Pfam" id="PF09424">
    <property type="entry name" value="YqeY"/>
    <property type="match status" value="1"/>
</dbReference>
<dbReference type="OrthoDB" id="9788127at2"/>
<proteinExistence type="predicted"/>
<dbReference type="AlphaFoldDB" id="A0A3D9N3I9"/>
<dbReference type="InterPro" id="IPR003789">
    <property type="entry name" value="Asn/Gln_tRNA_amidoTrase-B-like"/>
</dbReference>
<dbReference type="InterPro" id="IPR019004">
    <property type="entry name" value="YqeY/Aim41"/>
</dbReference>
<accession>A0A3D9N3I9</accession>
<dbReference type="InterPro" id="IPR023168">
    <property type="entry name" value="GatB_Yqey_C_2"/>
</dbReference>
<evidence type="ECO:0000313" key="2">
    <source>
        <dbReference type="Proteomes" id="UP000256919"/>
    </source>
</evidence>
<organism evidence="1 2">
    <name type="scientific">Winogradskyella pacifica</name>
    <dbReference type="NCBI Taxonomy" id="664642"/>
    <lineage>
        <taxon>Bacteria</taxon>
        <taxon>Pseudomonadati</taxon>
        <taxon>Bacteroidota</taxon>
        <taxon>Flavobacteriia</taxon>
        <taxon>Flavobacteriales</taxon>
        <taxon>Flavobacteriaceae</taxon>
        <taxon>Winogradskyella</taxon>
    </lineage>
</organism>
<dbReference type="Gene3D" id="1.10.10.410">
    <property type="match status" value="1"/>
</dbReference>
<dbReference type="Proteomes" id="UP000256919">
    <property type="component" value="Unassembled WGS sequence"/>
</dbReference>
<dbReference type="GO" id="GO:0016884">
    <property type="term" value="F:carbon-nitrogen ligase activity, with glutamine as amido-N-donor"/>
    <property type="evidence" value="ECO:0007669"/>
    <property type="project" value="InterPro"/>
</dbReference>
<dbReference type="PANTHER" id="PTHR28055:SF1">
    <property type="entry name" value="ALTERED INHERITANCE OF MITOCHONDRIA PROTEIN 41, MITOCHONDRIAL"/>
    <property type="match status" value="1"/>
</dbReference>
<evidence type="ECO:0008006" key="3">
    <source>
        <dbReference type="Google" id="ProtNLM"/>
    </source>
</evidence>
<evidence type="ECO:0000313" key="1">
    <source>
        <dbReference type="EMBL" id="REE27477.1"/>
    </source>
</evidence>
<name>A0A3D9N3I9_9FLAO</name>
<dbReference type="InterPro" id="IPR042184">
    <property type="entry name" value="YqeY/Aim41_N"/>
</dbReference>
<dbReference type="Gene3D" id="1.10.1510.10">
    <property type="entry name" value="Uncharacterised protein YqeY/AIM41 PF09424, N-terminal domain"/>
    <property type="match status" value="1"/>
</dbReference>
<dbReference type="PANTHER" id="PTHR28055">
    <property type="entry name" value="ALTERED INHERITANCE OF MITOCHONDRIA PROTEIN 41, MITOCHONDRIAL"/>
    <property type="match status" value="1"/>
</dbReference>
<protein>
    <recommendedName>
        <fullName evidence="3">Glutamyl-tRNA amidotransferase</fullName>
    </recommendedName>
</protein>
<sequence length="149" mass="16060">MSLQVDIMTAMKVAMKDKDQTALAALRAVKSEILLAQTATGSKEEISEDEEIKILSKMVKQRKDSAAIFLEQNRNDLAEPEIAQAEVISKFLPAQLSDEEITDVVMKTIAATGAEGMKDMGKVMGMVSQELAGKADGKTISSIVKAKLS</sequence>
<keyword evidence="2" id="KW-1185">Reference proteome</keyword>
<dbReference type="RefSeq" id="WP_115807828.1">
    <property type="nucleotide sequence ID" value="NZ_QREI01000001.1"/>
</dbReference>
<comment type="caution">
    <text evidence="1">The sequence shown here is derived from an EMBL/GenBank/DDBJ whole genome shotgun (WGS) entry which is preliminary data.</text>
</comment>
<gene>
    <name evidence="1" type="ORF">DFQ09_101309</name>
</gene>
<dbReference type="EMBL" id="QREI01000001">
    <property type="protein sequence ID" value="REE27477.1"/>
    <property type="molecule type" value="Genomic_DNA"/>
</dbReference>